<gene>
    <name evidence="1" type="ORF">AAHA92_08312</name>
</gene>
<organism evidence="1 2">
    <name type="scientific">Salvia divinorum</name>
    <name type="common">Maria pastora</name>
    <name type="synonym">Diviner's sage</name>
    <dbReference type="NCBI Taxonomy" id="28513"/>
    <lineage>
        <taxon>Eukaryota</taxon>
        <taxon>Viridiplantae</taxon>
        <taxon>Streptophyta</taxon>
        <taxon>Embryophyta</taxon>
        <taxon>Tracheophyta</taxon>
        <taxon>Spermatophyta</taxon>
        <taxon>Magnoliopsida</taxon>
        <taxon>eudicotyledons</taxon>
        <taxon>Gunneridae</taxon>
        <taxon>Pentapetalae</taxon>
        <taxon>asterids</taxon>
        <taxon>lamiids</taxon>
        <taxon>Lamiales</taxon>
        <taxon>Lamiaceae</taxon>
        <taxon>Nepetoideae</taxon>
        <taxon>Mentheae</taxon>
        <taxon>Salviinae</taxon>
        <taxon>Salvia</taxon>
        <taxon>Salvia subgen. Calosphace</taxon>
    </lineage>
</organism>
<evidence type="ECO:0000313" key="2">
    <source>
        <dbReference type="Proteomes" id="UP001567538"/>
    </source>
</evidence>
<proteinExistence type="predicted"/>
<dbReference type="Proteomes" id="UP001567538">
    <property type="component" value="Unassembled WGS sequence"/>
</dbReference>
<accession>A0ABD1HRB9</accession>
<comment type="caution">
    <text evidence="1">The sequence shown here is derived from an EMBL/GenBank/DDBJ whole genome shotgun (WGS) entry which is preliminary data.</text>
</comment>
<name>A0ABD1HRB9_SALDI</name>
<reference evidence="1 2" key="1">
    <citation type="submission" date="2024-06" db="EMBL/GenBank/DDBJ databases">
        <title>A chromosome level genome sequence of Diviner's sage (Salvia divinorum).</title>
        <authorList>
            <person name="Ford S.A."/>
            <person name="Ro D.-K."/>
            <person name="Ness R.W."/>
            <person name="Phillips M.A."/>
        </authorList>
    </citation>
    <scope>NUCLEOTIDE SEQUENCE [LARGE SCALE GENOMIC DNA]</scope>
    <source>
        <strain evidence="1">SAF-2024a</strain>
        <tissue evidence="1">Leaf</tissue>
    </source>
</reference>
<sequence>MAAQKQHKYVSLEEVLGDDSVPKLQSREPNAVECQEESLLFKNPTNSKFPSSPSFVLLDSCSSEAMEEKKGLGGRFSCLKHSRSDDPLIYAAREEEEDEDDDELEILSQEMKNFSWKGRITLFSESEEEK</sequence>
<evidence type="ECO:0000313" key="1">
    <source>
        <dbReference type="EMBL" id="KAL1557769.1"/>
    </source>
</evidence>
<dbReference type="AlphaFoldDB" id="A0ABD1HRB9"/>
<dbReference type="EMBL" id="JBEAFC010000004">
    <property type="protein sequence ID" value="KAL1557769.1"/>
    <property type="molecule type" value="Genomic_DNA"/>
</dbReference>
<protein>
    <submittedName>
        <fullName evidence="1">Uncharacterized protein</fullName>
    </submittedName>
</protein>
<keyword evidence="2" id="KW-1185">Reference proteome</keyword>